<dbReference type="Proteomes" id="UP000199614">
    <property type="component" value="Unassembled WGS sequence"/>
</dbReference>
<protein>
    <submittedName>
        <fullName evidence="2">Uncharacterized protein</fullName>
    </submittedName>
</protein>
<evidence type="ECO:0000313" key="3">
    <source>
        <dbReference type="Proteomes" id="UP000199614"/>
    </source>
</evidence>
<reference evidence="2 3" key="1">
    <citation type="submission" date="2016-10" db="EMBL/GenBank/DDBJ databases">
        <authorList>
            <person name="de Groot N.N."/>
        </authorList>
    </citation>
    <scope>NUCLEOTIDE SEQUENCE [LARGE SCALE GENOMIC DNA]</scope>
    <source>
        <strain evidence="2 3">CGMCC 4.1877</strain>
    </source>
</reference>
<keyword evidence="3" id="KW-1185">Reference proteome</keyword>
<organism evidence="2 3">
    <name type="scientific">Pseudonocardia ammonioxydans</name>
    <dbReference type="NCBI Taxonomy" id="260086"/>
    <lineage>
        <taxon>Bacteria</taxon>
        <taxon>Bacillati</taxon>
        <taxon>Actinomycetota</taxon>
        <taxon>Actinomycetes</taxon>
        <taxon>Pseudonocardiales</taxon>
        <taxon>Pseudonocardiaceae</taxon>
        <taxon>Pseudonocardia</taxon>
    </lineage>
</organism>
<sequence>MRRALAYRGVQQVVAALFCNLAAGMVSLALLGSRGQLTPLHHHERRWPRMDGLDSRRSLLALTGLLPRSPSSSVR</sequence>
<dbReference type="EMBL" id="FOUY01000114">
    <property type="protein sequence ID" value="SFO61908.1"/>
    <property type="molecule type" value="Genomic_DNA"/>
</dbReference>
<name>A0A1I5IMP9_PSUAM</name>
<feature type="transmembrane region" description="Helical" evidence="1">
    <location>
        <begin position="12"/>
        <end position="31"/>
    </location>
</feature>
<keyword evidence="1" id="KW-0472">Membrane</keyword>
<proteinExistence type="predicted"/>
<keyword evidence="1" id="KW-1133">Transmembrane helix</keyword>
<evidence type="ECO:0000313" key="2">
    <source>
        <dbReference type="EMBL" id="SFO61908.1"/>
    </source>
</evidence>
<gene>
    <name evidence="2" type="ORF">SAMN05216207_11143</name>
</gene>
<keyword evidence="1" id="KW-0812">Transmembrane</keyword>
<evidence type="ECO:0000256" key="1">
    <source>
        <dbReference type="SAM" id="Phobius"/>
    </source>
</evidence>
<dbReference type="AlphaFoldDB" id="A0A1I5IMP9"/>
<accession>A0A1I5IMP9</accession>